<dbReference type="InterPro" id="IPR046357">
    <property type="entry name" value="PPIase_dom_sf"/>
</dbReference>
<gene>
    <name evidence="9" type="ORF">HPTL_1252</name>
</gene>
<evidence type="ECO:0000256" key="7">
    <source>
        <dbReference type="SAM" id="SignalP"/>
    </source>
</evidence>
<dbReference type="Proteomes" id="UP000262004">
    <property type="component" value="Chromosome"/>
</dbReference>
<organism evidence="9 10">
    <name type="scientific">Hydrogenophilus thermoluteolus</name>
    <name type="common">Pseudomonas hydrogenothermophila</name>
    <dbReference type="NCBI Taxonomy" id="297"/>
    <lineage>
        <taxon>Bacteria</taxon>
        <taxon>Pseudomonadati</taxon>
        <taxon>Pseudomonadota</taxon>
        <taxon>Hydrogenophilia</taxon>
        <taxon>Hydrogenophilales</taxon>
        <taxon>Hydrogenophilaceae</taxon>
        <taxon>Hydrogenophilus</taxon>
    </lineage>
</organism>
<keyword evidence="1 7" id="KW-0732">Signal</keyword>
<keyword evidence="4" id="KW-0143">Chaperone</keyword>
<dbReference type="AlphaFoldDB" id="A0A2Z6DYB0"/>
<dbReference type="PANTHER" id="PTHR47637">
    <property type="entry name" value="CHAPERONE SURA"/>
    <property type="match status" value="1"/>
</dbReference>
<evidence type="ECO:0000256" key="6">
    <source>
        <dbReference type="PROSITE-ProRule" id="PRU00278"/>
    </source>
</evidence>
<dbReference type="Pfam" id="PF09312">
    <property type="entry name" value="SurA_N"/>
    <property type="match status" value="1"/>
</dbReference>
<dbReference type="Gene3D" id="1.10.4030.10">
    <property type="entry name" value="Porin chaperone SurA, peptide-binding domain"/>
    <property type="match status" value="1"/>
</dbReference>
<evidence type="ECO:0000256" key="2">
    <source>
        <dbReference type="ARBA" id="ARBA00022764"/>
    </source>
</evidence>
<evidence type="ECO:0000259" key="8">
    <source>
        <dbReference type="PROSITE" id="PS50198"/>
    </source>
</evidence>
<keyword evidence="2" id="KW-0574">Periplasm</keyword>
<feature type="chain" id="PRO_5016289526" description="PpiC domain-containing protein" evidence="7">
    <location>
        <begin position="27"/>
        <end position="330"/>
    </location>
</feature>
<dbReference type="EMBL" id="AP018558">
    <property type="protein sequence ID" value="BBD77516.1"/>
    <property type="molecule type" value="Genomic_DNA"/>
</dbReference>
<dbReference type="SUPFAM" id="SSF109998">
    <property type="entry name" value="Triger factor/SurA peptide-binding domain-like"/>
    <property type="match status" value="1"/>
</dbReference>
<dbReference type="InterPro" id="IPR023058">
    <property type="entry name" value="PPIase_PpiC_CS"/>
</dbReference>
<reference evidence="9 10" key="1">
    <citation type="submission" date="2018-04" db="EMBL/GenBank/DDBJ databases">
        <title>Complete genome sequence of Hydrogenophilus thermoluteolus TH-1.</title>
        <authorList>
            <person name="Arai H."/>
        </authorList>
    </citation>
    <scope>NUCLEOTIDE SEQUENCE [LARGE SCALE GENOMIC DNA]</scope>
    <source>
        <strain evidence="9 10">TH-1</strain>
    </source>
</reference>
<dbReference type="InterPro" id="IPR027304">
    <property type="entry name" value="Trigger_fact/SurA_dom_sf"/>
</dbReference>
<keyword evidence="3 6" id="KW-0697">Rotamase</keyword>
<feature type="domain" description="PpiC" evidence="8">
    <location>
        <begin position="181"/>
        <end position="279"/>
    </location>
</feature>
<protein>
    <recommendedName>
        <fullName evidence="8">PpiC domain-containing protein</fullName>
    </recommendedName>
</protein>
<keyword evidence="5 6" id="KW-0413">Isomerase</keyword>
<dbReference type="PROSITE" id="PS50198">
    <property type="entry name" value="PPIC_PPIASE_2"/>
    <property type="match status" value="1"/>
</dbReference>
<dbReference type="KEGG" id="htl:HPTL_1252"/>
<dbReference type="SUPFAM" id="SSF54534">
    <property type="entry name" value="FKBP-like"/>
    <property type="match status" value="1"/>
</dbReference>
<dbReference type="Gene3D" id="3.10.50.40">
    <property type="match status" value="1"/>
</dbReference>
<dbReference type="PROSITE" id="PS01096">
    <property type="entry name" value="PPIC_PPIASE_1"/>
    <property type="match status" value="1"/>
</dbReference>
<evidence type="ECO:0000313" key="10">
    <source>
        <dbReference type="Proteomes" id="UP000262004"/>
    </source>
</evidence>
<keyword evidence="10" id="KW-1185">Reference proteome</keyword>
<proteinExistence type="predicted"/>
<dbReference type="Pfam" id="PF00639">
    <property type="entry name" value="Rotamase"/>
    <property type="match status" value="1"/>
</dbReference>
<dbReference type="OrthoDB" id="14196at2"/>
<evidence type="ECO:0000256" key="5">
    <source>
        <dbReference type="ARBA" id="ARBA00023235"/>
    </source>
</evidence>
<dbReference type="InterPro" id="IPR015391">
    <property type="entry name" value="SurA_N"/>
</dbReference>
<accession>A0A2Z6DYB0</accession>
<sequence>MKKRVGIWVIRWVLASVMVALPPAWATDTIGVVAVVNGEPITSLQLERRRAQIERQLAQQGRAAPAQQIADEALRSLIVERIQLQAAKRFGIEVEPREVDDAIASIAARNGMDRTQLEAALQQDGISWATFQEEIRRQILLQRLQARVTQGSDTVSDAELDHFIAAFPDLKRRFAEEAANVVQTHVRHILLKTGATLTDEEAKARLVALKERLARGEDFAELARLHSEDGSAANGGDLGWVLPGDFVPEFETVMNRLPVGAVSDPVKTRFGWHLIQVVARRPLADDPDAFRNYARNKLRERKRQQAYEAFVQSLEAEAVIERPTGEGLPR</sequence>
<name>A0A2Z6DYB0_HYDTE</name>
<dbReference type="PANTHER" id="PTHR47637:SF1">
    <property type="entry name" value="CHAPERONE SURA"/>
    <property type="match status" value="1"/>
</dbReference>
<evidence type="ECO:0000256" key="1">
    <source>
        <dbReference type="ARBA" id="ARBA00022729"/>
    </source>
</evidence>
<dbReference type="InterPro" id="IPR000297">
    <property type="entry name" value="PPIase_PpiC"/>
</dbReference>
<dbReference type="RefSeq" id="WP_119335247.1">
    <property type="nucleotide sequence ID" value="NZ_AP018558.1"/>
</dbReference>
<evidence type="ECO:0000313" key="9">
    <source>
        <dbReference type="EMBL" id="BBD77516.1"/>
    </source>
</evidence>
<evidence type="ECO:0000256" key="4">
    <source>
        <dbReference type="ARBA" id="ARBA00023186"/>
    </source>
</evidence>
<feature type="signal peptide" evidence="7">
    <location>
        <begin position="1"/>
        <end position="26"/>
    </location>
</feature>
<dbReference type="InterPro" id="IPR050280">
    <property type="entry name" value="OMP_Chaperone_SurA"/>
</dbReference>
<evidence type="ECO:0000256" key="3">
    <source>
        <dbReference type="ARBA" id="ARBA00023110"/>
    </source>
</evidence>
<dbReference type="GO" id="GO:0003755">
    <property type="term" value="F:peptidyl-prolyl cis-trans isomerase activity"/>
    <property type="evidence" value="ECO:0007669"/>
    <property type="project" value="UniProtKB-KW"/>
</dbReference>